<gene>
    <name evidence="2" type="primary">tmcAL</name>
    <name evidence="3" type="ORF">CLLI_11810</name>
</gene>
<comment type="subcellular location">
    <subcellularLocation>
        <location evidence="2">Cytoplasm</location>
    </subcellularLocation>
</comment>
<accession>A0A2T0B4Y5</accession>
<keyword evidence="2" id="KW-0694">RNA-binding</keyword>
<evidence type="ECO:0000256" key="2">
    <source>
        <dbReference type="HAMAP-Rule" id="MF_01539"/>
    </source>
</evidence>
<evidence type="ECO:0000313" key="3">
    <source>
        <dbReference type="EMBL" id="PRR78961.1"/>
    </source>
</evidence>
<feature type="binding site" evidence="2">
    <location>
        <position position="102"/>
    </location>
    <ligand>
        <name>ATP</name>
        <dbReference type="ChEBI" id="CHEBI:30616"/>
    </ligand>
</feature>
<dbReference type="Pfam" id="PF05636">
    <property type="entry name" value="HIGH_NTase1"/>
    <property type="match status" value="1"/>
</dbReference>
<keyword evidence="1 2" id="KW-0819">tRNA processing</keyword>
<dbReference type="Proteomes" id="UP000239706">
    <property type="component" value="Unassembled WGS sequence"/>
</dbReference>
<dbReference type="PANTHER" id="PTHR37825:SF1">
    <property type="entry name" value="TRNA(MET) CYTIDINE ACETATE LIGASE"/>
    <property type="match status" value="1"/>
</dbReference>
<dbReference type="AlphaFoldDB" id="A0A2T0B4Y5"/>
<keyword evidence="4" id="KW-1185">Reference proteome</keyword>
<dbReference type="GO" id="GO:0000049">
    <property type="term" value="F:tRNA binding"/>
    <property type="evidence" value="ECO:0007669"/>
    <property type="project" value="UniProtKB-KW"/>
</dbReference>
<keyword evidence="2" id="KW-0547">Nucleotide-binding</keyword>
<feature type="binding site" evidence="2">
    <location>
        <position position="169"/>
    </location>
    <ligand>
        <name>ATP</name>
        <dbReference type="ChEBI" id="CHEBI:30616"/>
    </ligand>
</feature>
<name>A0A2T0B4Y5_9CLOT</name>
<keyword evidence="2" id="KW-0820">tRNA-binding</keyword>
<evidence type="ECO:0000313" key="4">
    <source>
        <dbReference type="Proteomes" id="UP000239706"/>
    </source>
</evidence>
<sequence>MNISGIVVEYNPFHKGHLYHINKTKEITNCDAVIAVMSGNFMQRGIPSFIDKWTRAKMALLNGVDLVFELPVLYSLSSAEFFAYGATSLLNSTGVVNNLCFGSESGNIDEIMNISKILYEEPEDFKFLLKSYLNKGITYPLARSKALKEYLANTEKTCLHFNNFLGSSNNILATEYCKNLLKINSKIIPYTIKRQGNDYNSLKFGNKFSSATSIRNYIRHNDDLNLLKEYVPDNVLEIITKLKNSNYSFVFEDKLFEYIKYKYFLDGNTMENIPDISEGLHNRIYNALTKANSFTELVEAVKTKRYTYTRISRILCQYFLGFDSLDTYSLRKAPCPYARILGFNEKGSKILKEMKNNCTIPIYTKIPKEINSTLNLDIRATKCYSLLNSSIDPLSDYKKKPIIL</sequence>
<dbReference type="InterPro" id="IPR008513">
    <property type="entry name" value="tRNA(Met)_cyd_acetate_ligase"/>
</dbReference>
<evidence type="ECO:0000256" key="1">
    <source>
        <dbReference type="ARBA" id="ARBA00022694"/>
    </source>
</evidence>
<dbReference type="InterPro" id="IPR014729">
    <property type="entry name" value="Rossmann-like_a/b/a_fold"/>
</dbReference>
<dbReference type="NCBIfam" id="NF010191">
    <property type="entry name" value="PRK13670.1"/>
    <property type="match status" value="1"/>
</dbReference>
<dbReference type="GO" id="GO:0005524">
    <property type="term" value="F:ATP binding"/>
    <property type="evidence" value="ECO:0007669"/>
    <property type="project" value="UniProtKB-KW"/>
</dbReference>
<reference evidence="3 4" key="1">
    <citation type="submission" date="2018-03" db="EMBL/GenBank/DDBJ databases">
        <title>Genome sequence of Clostridium liquoris DSM 100320.</title>
        <authorList>
            <person name="Poehlein A."/>
            <person name="Daniel R."/>
        </authorList>
    </citation>
    <scope>NUCLEOTIDE SEQUENCE [LARGE SCALE GENOMIC DNA]</scope>
    <source>
        <strain evidence="3 4">DSM 100320</strain>
    </source>
</reference>
<dbReference type="OrthoDB" id="9769796at2"/>
<dbReference type="RefSeq" id="WP_106063305.1">
    <property type="nucleotide sequence ID" value="NZ_PVXO01000033.1"/>
</dbReference>
<comment type="function">
    <text evidence="2">Catalyzes the formation of N(4)-acetylcytidine (ac(4)C) at the wobble position of elongator tRNA(Met), using acetate and ATP as substrates. First activates an acetate ion to form acetyladenylate (Ac-AMP) and then transfers the acetyl group to tRNA to form ac(4)C34.</text>
</comment>
<protein>
    <recommendedName>
        <fullName evidence="2">tRNA(Met) cytidine acetate ligase</fullName>
        <ecNumber evidence="2">6.3.4.-</ecNumber>
    </recommendedName>
</protein>
<dbReference type="GO" id="GO:0016879">
    <property type="term" value="F:ligase activity, forming carbon-nitrogen bonds"/>
    <property type="evidence" value="ECO:0007669"/>
    <property type="project" value="UniProtKB-UniRule"/>
</dbReference>
<dbReference type="PANTHER" id="PTHR37825">
    <property type="entry name" value="TRNA(MET) CYTIDINE ACETATE LIGASE"/>
    <property type="match status" value="1"/>
</dbReference>
<keyword evidence="2" id="KW-0436">Ligase</keyword>
<dbReference type="GO" id="GO:0006400">
    <property type="term" value="P:tRNA modification"/>
    <property type="evidence" value="ECO:0007669"/>
    <property type="project" value="UniProtKB-UniRule"/>
</dbReference>
<comment type="catalytic activity">
    <reaction evidence="2">
        <text>cytidine(34) in elongator tRNA(Met) + acetate + ATP = N(4)-acetylcytidine(34) in elongator tRNA(Met) + AMP + diphosphate</text>
        <dbReference type="Rhea" id="RHEA:58144"/>
        <dbReference type="Rhea" id="RHEA-COMP:10693"/>
        <dbReference type="Rhea" id="RHEA-COMP:10694"/>
        <dbReference type="ChEBI" id="CHEBI:30089"/>
        <dbReference type="ChEBI" id="CHEBI:30616"/>
        <dbReference type="ChEBI" id="CHEBI:33019"/>
        <dbReference type="ChEBI" id="CHEBI:74900"/>
        <dbReference type="ChEBI" id="CHEBI:82748"/>
        <dbReference type="ChEBI" id="CHEBI:456215"/>
    </reaction>
</comment>
<dbReference type="SUPFAM" id="SSF52374">
    <property type="entry name" value="Nucleotidylyl transferase"/>
    <property type="match status" value="1"/>
</dbReference>
<feature type="binding site" evidence="2">
    <location>
        <begin position="7"/>
        <end position="20"/>
    </location>
    <ligand>
        <name>ATP</name>
        <dbReference type="ChEBI" id="CHEBI:30616"/>
    </ligand>
</feature>
<organism evidence="3 4">
    <name type="scientific">Clostridium liquoris</name>
    <dbReference type="NCBI Taxonomy" id="1289519"/>
    <lineage>
        <taxon>Bacteria</taxon>
        <taxon>Bacillati</taxon>
        <taxon>Bacillota</taxon>
        <taxon>Clostridia</taxon>
        <taxon>Eubacteriales</taxon>
        <taxon>Clostridiaceae</taxon>
        <taxon>Clostridium</taxon>
    </lineage>
</organism>
<keyword evidence="2" id="KW-0067">ATP-binding</keyword>
<proteinExistence type="inferred from homology"/>
<dbReference type="Gene3D" id="3.40.50.620">
    <property type="entry name" value="HUPs"/>
    <property type="match status" value="1"/>
</dbReference>
<dbReference type="HAMAP" id="MF_01539">
    <property type="entry name" value="TmcAL"/>
    <property type="match status" value="1"/>
</dbReference>
<keyword evidence="2" id="KW-0963">Cytoplasm</keyword>
<dbReference type="GO" id="GO:0005737">
    <property type="term" value="C:cytoplasm"/>
    <property type="evidence" value="ECO:0007669"/>
    <property type="project" value="UniProtKB-SubCell"/>
</dbReference>
<comment type="similarity">
    <text evidence="2">Belongs to the TmcAL family.</text>
</comment>
<comment type="caution">
    <text evidence="3">The sequence shown here is derived from an EMBL/GenBank/DDBJ whole genome shotgun (WGS) entry which is preliminary data.</text>
</comment>
<feature type="binding site" evidence="2">
    <location>
        <position position="194"/>
    </location>
    <ligand>
        <name>ATP</name>
        <dbReference type="ChEBI" id="CHEBI:30616"/>
    </ligand>
</feature>
<dbReference type="EMBL" id="PVXO01000033">
    <property type="protein sequence ID" value="PRR78961.1"/>
    <property type="molecule type" value="Genomic_DNA"/>
</dbReference>
<dbReference type="EC" id="6.3.4.-" evidence="2"/>
<comment type="caution">
    <text evidence="2">Lacks conserved residue(s) required for the propagation of feature annotation.</text>
</comment>